<gene>
    <name evidence="1" type="ORF">J421_3671</name>
</gene>
<keyword evidence="2" id="KW-1185">Reference proteome</keyword>
<accession>W0RP34</accession>
<evidence type="ECO:0000313" key="2">
    <source>
        <dbReference type="Proteomes" id="UP000019151"/>
    </source>
</evidence>
<dbReference type="AlphaFoldDB" id="W0RP34"/>
<dbReference type="EMBL" id="CP007128">
    <property type="protein sequence ID" value="AHG91208.1"/>
    <property type="molecule type" value="Genomic_DNA"/>
</dbReference>
<organism evidence="1 2">
    <name type="scientific">Gemmatirosa kalamazoonensis</name>
    <dbReference type="NCBI Taxonomy" id="861299"/>
    <lineage>
        <taxon>Bacteria</taxon>
        <taxon>Pseudomonadati</taxon>
        <taxon>Gemmatimonadota</taxon>
        <taxon>Gemmatimonadia</taxon>
        <taxon>Gemmatimonadales</taxon>
        <taxon>Gemmatimonadaceae</taxon>
        <taxon>Gemmatirosa</taxon>
    </lineage>
</organism>
<dbReference type="KEGG" id="gba:J421_3671"/>
<dbReference type="HOGENOM" id="CLU_1303417_0_0_0"/>
<dbReference type="SUPFAM" id="SSF55166">
    <property type="entry name" value="Hedgehog/DD-peptidase"/>
    <property type="match status" value="1"/>
</dbReference>
<dbReference type="OrthoDB" id="9554389at2"/>
<dbReference type="eggNOG" id="ENOG5033VUW">
    <property type="taxonomic scope" value="Bacteria"/>
</dbReference>
<dbReference type="Gene3D" id="3.30.1380.10">
    <property type="match status" value="1"/>
</dbReference>
<dbReference type="InterPro" id="IPR009045">
    <property type="entry name" value="Zn_M74/Hedgehog-like"/>
</dbReference>
<protein>
    <submittedName>
        <fullName evidence="1">Peptidase M15A</fullName>
    </submittedName>
</protein>
<proteinExistence type="predicted"/>
<reference evidence="1 2" key="1">
    <citation type="journal article" date="2014" name="Genome Announc.">
        <title>Genome Sequence and Methylome of Soil Bacterium Gemmatirosa kalamazoonensis KBS708T, a Member of the Rarely Cultivated Gemmatimonadetes Phylum.</title>
        <authorList>
            <person name="Debruyn J.M."/>
            <person name="Radosevich M."/>
            <person name="Wommack K.E."/>
            <person name="Polson S.W."/>
            <person name="Hauser L.J."/>
            <person name="Fawaz M.N."/>
            <person name="Korlach J."/>
            <person name="Tsai Y.C."/>
        </authorList>
    </citation>
    <scope>NUCLEOTIDE SEQUENCE [LARGE SCALE GENOMIC DNA]</scope>
    <source>
        <strain evidence="1 2">KBS708</strain>
    </source>
</reference>
<dbReference type="STRING" id="861299.J421_3671"/>
<dbReference type="Proteomes" id="UP000019151">
    <property type="component" value="Chromosome"/>
</dbReference>
<sequence length="211" mass="23836">MPDTSTRFALRVVDGRRLEAPMREALHPGGLLCDREGRARRLPRYFYEVTSWAEARETPLSPHFYLWEFIHTDVREAPALLAFPRYVPCALPLLAAALEQFRDAVGTYVHISANGGYRSPRHGLTCNASTHAWGTAVNIYRIGDTWLDTREAIERYASVARDTIPGVYTRPYGHGTEETDDHLHLDLGYVVSVPRDVPGDTYNPKLDDDPL</sequence>
<dbReference type="InParanoid" id="W0RP34"/>
<name>W0RP34_9BACT</name>
<dbReference type="RefSeq" id="WP_025412662.1">
    <property type="nucleotide sequence ID" value="NZ_CP007128.1"/>
</dbReference>
<evidence type="ECO:0000313" key="1">
    <source>
        <dbReference type="EMBL" id="AHG91208.1"/>
    </source>
</evidence>